<dbReference type="EnsemblFungi" id="PTTG_27920-t43_1">
    <property type="protein sequence ID" value="PTTG_27920-t43_1-p1"/>
    <property type="gene ID" value="PTTG_27920"/>
</dbReference>
<dbReference type="EMBL" id="ADAS02000078">
    <property type="protein sequence ID" value="OAV91581.1"/>
    <property type="molecule type" value="Genomic_DNA"/>
</dbReference>
<accession>A0A180GG40</accession>
<reference evidence="3" key="4">
    <citation type="submission" date="2025-05" db="UniProtKB">
        <authorList>
            <consortium name="EnsemblFungi"/>
        </authorList>
    </citation>
    <scope>IDENTIFICATION</scope>
    <source>
        <strain evidence="3">isolate 1-1 / race 1 (BBBD)</strain>
    </source>
</reference>
<evidence type="ECO:0000313" key="2">
    <source>
        <dbReference type="EMBL" id="OAV91581.1"/>
    </source>
</evidence>
<proteinExistence type="predicted"/>
<dbReference type="AlphaFoldDB" id="A0A180GG40"/>
<dbReference type="Proteomes" id="UP000005240">
    <property type="component" value="Unassembled WGS sequence"/>
</dbReference>
<keyword evidence="4" id="KW-1185">Reference proteome</keyword>
<dbReference type="EMBL" id="ADAS02000078">
    <property type="protein sequence ID" value="OAV91582.1"/>
    <property type="molecule type" value="Genomic_DNA"/>
</dbReference>
<feature type="region of interest" description="Disordered" evidence="1">
    <location>
        <begin position="77"/>
        <end position="139"/>
    </location>
</feature>
<reference evidence="2" key="2">
    <citation type="submission" date="2016-05" db="EMBL/GenBank/DDBJ databases">
        <title>Comparative analysis highlights variable genome content of wheat rusts and divergence of the mating loci.</title>
        <authorList>
            <person name="Cuomo C.A."/>
            <person name="Bakkeren G."/>
            <person name="Szabo L."/>
            <person name="Khalil H."/>
            <person name="Joly D."/>
            <person name="Goldberg J."/>
            <person name="Young S."/>
            <person name="Zeng Q."/>
            <person name="Fellers J."/>
        </authorList>
    </citation>
    <scope>NUCLEOTIDE SEQUENCE [LARGE SCALE GENOMIC DNA]</scope>
    <source>
        <strain evidence="2">1-1 BBBD Race 1</strain>
    </source>
</reference>
<dbReference type="VEuPathDB" id="FungiDB:PTTG_27920"/>
<sequence length="148" mass="16394">MYCSSQQLASHPVPIIYASPPLVRPKPIRPTIDTNVRHASFNRPHPQPKQLRRPSMIRASTLDGRSLAEVINAARIASLNEQPKRATKSPASINETHSSNPHSRRMSFDAPPTSSGHSDPQRPRLTSAGSRADYFSDPYTYDGLVDLK</sequence>
<evidence type="ECO:0000313" key="4">
    <source>
        <dbReference type="Proteomes" id="UP000005240"/>
    </source>
</evidence>
<evidence type="ECO:0000256" key="1">
    <source>
        <dbReference type="SAM" id="MobiDB-lite"/>
    </source>
</evidence>
<reference evidence="3 4" key="3">
    <citation type="journal article" date="2017" name="G3 (Bethesda)">
        <title>Comparative analysis highlights variable genome content of wheat rusts and divergence of the mating loci.</title>
        <authorList>
            <person name="Cuomo C.A."/>
            <person name="Bakkeren G."/>
            <person name="Khalil H.B."/>
            <person name="Panwar V."/>
            <person name="Joly D."/>
            <person name="Linning R."/>
            <person name="Sakthikumar S."/>
            <person name="Song X."/>
            <person name="Adiconis X."/>
            <person name="Fan L."/>
            <person name="Goldberg J.M."/>
            <person name="Levin J.Z."/>
            <person name="Young S."/>
            <person name="Zeng Q."/>
            <person name="Anikster Y."/>
            <person name="Bruce M."/>
            <person name="Wang M."/>
            <person name="Yin C."/>
            <person name="McCallum B."/>
            <person name="Szabo L.J."/>
            <person name="Hulbert S."/>
            <person name="Chen X."/>
            <person name="Fellers J.P."/>
        </authorList>
    </citation>
    <scope>NUCLEOTIDE SEQUENCE</scope>
    <source>
        <strain evidence="4">Isolate 1-1 / race 1 (BBBD)</strain>
        <strain evidence="3">isolate 1-1 / race 1 (BBBD)</strain>
    </source>
</reference>
<organism evidence="2">
    <name type="scientific">Puccinia triticina (isolate 1-1 / race 1 (BBBD))</name>
    <name type="common">Brown leaf rust fungus</name>
    <dbReference type="NCBI Taxonomy" id="630390"/>
    <lineage>
        <taxon>Eukaryota</taxon>
        <taxon>Fungi</taxon>
        <taxon>Dikarya</taxon>
        <taxon>Basidiomycota</taxon>
        <taxon>Pucciniomycotina</taxon>
        <taxon>Pucciniomycetes</taxon>
        <taxon>Pucciniales</taxon>
        <taxon>Pucciniaceae</taxon>
        <taxon>Puccinia</taxon>
    </lineage>
</organism>
<reference evidence="2" key="1">
    <citation type="submission" date="2009-11" db="EMBL/GenBank/DDBJ databases">
        <authorList>
            <consortium name="The Broad Institute Genome Sequencing Platform"/>
            <person name="Ward D."/>
            <person name="Feldgarden M."/>
            <person name="Earl A."/>
            <person name="Young S.K."/>
            <person name="Zeng Q."/>
            <person name="Koehrsen M."/>
            <person name="Alvarado L."/>
            <person name="Berlin A."/>
            <person name="Bochicchio J."/>
            <person name="Borenstein D."/>
            <person name="Chapman S.B."/>
            <person name="Chen Z."/>
            <person name="Engels R."/>
            <person name="Freedman E."/>
            <person name="Gellesch M."/>
            <person name="Goldberg J."/>
            <person name="Griggs A."/>
            <person name="Gujja S."/>
            <person name="Heilman E."/>
            <person name="Heiman D."/>
            <person name="Hepburn T."/>
            <person name="Howarth C."/>
            <person name="Jen D."/>
            <person name="Larson L."/>
            <person name="Lewis B."/>
            <person name="Mehta T."/>
            <person name="Park D."/>
            <person name="Pearson M."/>
            <person name="Roberts A."/>
            <person name="Saif S."/>
            <person name="Shea T."/>
            <person name="Shenoy N."/>
            <person name="Sisk P."/>
            <person name="Stolte C."/>
            <person name="Sykes S."/>
            <person name="Thomson T."/>
            <person name="Walk T."/>
            <person name="White J."/>
            <person name="Yandava C."/>
            <person name="Izard J."/>
            <person name="Baranova O.V."/>
            <person name="Blanton J.M."/>
            <person name="Tanner A.C."/>
            <person name="Dewhirst F.E."/>
            <person name="Haas B."/>
            <person name="Nusbaum C."/>
            <person name="Birren B."/>
        </authorList>
    </citation>
    <scope>NUCLEOTIDE SEQUENCE [LARGE SCALE GENOMIC DNA]</scope>
    <source>
        <strain evidence="2">1-1 BBBD Race 1</strain>
    </source>
</reference>
<dbReference type="OrthoDB" id="2503785at2759"/>
<feature type="compositionally biased region" description="Polar residues" evidence="1">
    <location>
        <begin position="89"/>
        <end position="101"/>
    </location>
</feature>
<evidence type="ECO:0000313" key="3">
    <source>
        <dbReference type="EnsemblFungi" id="PTTG_27920-t43_1-p1"/>
    </source>
</evidence>
<protein>
    <submittedName>
        <fullName evidence="2 3">Uncharacterized protein</fullName>
    </submittedName>
</protein>
<dbReference type="EnsemblFungi" id="PTTG_27920-t43_2">
    <property type="protein sequence ID" value="PTTG_27920-t43_2-p1"/>
    <property type="gene ID" value="PTTG_27920"/>
</dbReference>
<name>A0A180GG40_PUCT1</name>
<gene>
    <name evidence="2" type="ORF">PTTG_27920</name>
</gene>